<feature type="domain" description="Protein kinase" evidence="20">
    <location>
        <begin position="185"/>
        <end position="477"/>
    </location>
</feature>
<dbReference type="PROSITE" id="PS00108">
    <property type="entry name" value="PROTEIN_KINASE_ST"/>
    <property type="match status" value="1"/>
</dbReference>
<keyword evidence="13" id="KW-0067">ATP-binding</keyword>
<dbReference type="GO" id="GO:0071363">
    <property type="term" value="P:cellular response to growth factor stimulus"/>
    <property type="evidence" value="ECO:0007669"/>
    <property type="project" value="TreeGrafter"/>
</dbReference>
<evidence type="ECO:0000256" key="18">
    <source>
        <dbReference type="PROSITE-ProRule" id="PRU00266"/>
    </source>
</evidence>
<comment type="similarity">
    <text evidence="2">Belongs to the protein kinase superfamily. TKL Ser/Thr protein kinase family. TGFB receptor subfamily.</text>
</comment>
<dbReference type="SMART" id="SM00535">
    <property type="entry name" value="RIBOc"/>
    <property type="match status" value="2"/>
</dbReference>
<keyword evidence="7" id="KW-0540">Nuclease</keyword>
<proteinExistence type="inferred from homology"/>
<dbReference type="GO" id="GO:0048185">
    <property type="term" value="F:activin binding"/>
    <property type="evidence" value="ECO:0007669"/>
    <property type="project" value="TreeGrafter"/>
</dbReference>
<dbReference type="Gene3D" id="1.10.510.10">
    <property type="entry name" value="Transferase(Phosphotransferase) domain 1"/>
    <property type="match status" value="1"/>
</dbReference>
<keyword evidence="8" id="KW-0732">Signal</keyword>
<evidence type="ECO:0000256" key="5">
    <source>
        <dbReference type="ARBA" id="ARBA00022679"/>
    </source>
</evidence>
<dbReference type="SUPFAM" id="SSF57302">
    <property type="entry name" value="Snake toxin-like"/>
    <property type="match status" value="1"/>
</dbReference>
<organism evidence="23 24">
    <name type="scientific">Trichuris suis</name>
    <name type="common">pig whipworm</name>
    <dbReference type="NCBI Taxonomy" id="68888"/>
    <lineage>
        <taxon>Eukaryota</taxon>
        <taxon>Metazoa</taxon>
        <taxon>Ecdysozoa</taxon>
        <taxon>Nematoda</taxon>
        <taxon>Enoplea</taxon>
        <taxon>Dorylaimia</taxon>
        <taxon>Trichinellida</taxon>
        <taxon>Trichuridae</taxon>
        <taxon>Trichuris</taxon>
    </lineage>
</organism>
<dbReference type="CDD" id="cd23615">
    <property type="entry name" value="TFP_LU_ECD_ACVR2"/>
    <property type="match status" value="1"/>
</dbReference>
<dbReference type="Gene3D" id="2.10.60.10">
    <property type="entry name" value="CD59"/>
    <property type="match status" value="1"/>
</dbReference>
<reference evidence="23 24" key="1">
    <citation type="journal article" date="2014" name="Nat. Genet.">
        <title>Genome and transcriptome of the porcine whipworm Trichuris suis.</title>
        <authorList>
            <person name="Jex A.R."/>
            <person name="Nejsum P."/>
            <person name="Schwarz E.M."/>
            <person name="Hu L."/>
            <person name="Young N.D."/>
            <person name="Hall R.S."/>
            <person name="Korhonen P.K."/>
            <person name="Liao S."/>
            <person name="Thamsborg S."/>
            <person name="Xia J."/>
            <person name="Xu P."/>
            <person name="Wang S."/>
            <person name="Scheerlinck J.P."/>
            <person name="Hofmann A."/>
            <person name="Sternberg P.W."/>
            <person name="Wang J."/>
            <person name="Gasser R.B."/>
        </authorList>
    </citation>
    <scope>NUCLEOTIDE SEQUENCE [LARGE SCALE GENOMIC DNA]</scope>
    <source>
        <strain evidence="23">DCEP-RM93M</strain>
    </source>
</reference>
<evidence type="ECO:0000256" key="13">
    <source>
        <dbReference type="ARBA" id="ARBA00022840"/>
    </source>
</evidence>
<evidence type="ECO:0000256" key="8">
    <source>
        <dbReference type="ARBA" id="ARBA00022729"/>
    </source>
</evidence>
<keyword evidence="24" id="KW-1185">Reference proteome</keyword>
<dbReference type="PROSITE" id="PS50137">
    <property type="entry name" value="DS_RBD"/>
    <property type="match status" value="1"/>
</dbReference>
<evidence type="ECO:0000259" key="20">
    <source>
        <dbReference type="PROSITE" id="PS50011"/>
    </source>
</evidence>
<evidence type="ECO:0000256" key="4">
    <source>
        <dbReference type="ARBA" id="ARBA00022527"/>
    </source>
</evidence>
<feature type="domain" description="RNase III" evidence="22">
    <location>
        <begin position="1029"/>
        <end position="1213"/>
    </location>
</feature>
<dbReference type="Pfam" id="PF14622">
    <property type="entry name" value="Ribonucleas_3_3"/>
    <property type="match status" value="1"/>
</dbReference>
<dbReference type="GO" id="GO:0004525">
    <property type="term" value="F:ribonuclease III activity"/>
    <property type="evidence" value="ECO:0007669"/>
    <property type="project" value="InterPro"/>
</dbReference>
<dbReference type="GO" id="GO:0017002">
    <property type="term" value="F:activin receptor activity"/>
    <property type="evidence" value="ECO:0007669"/>
    <property type="project" value="TreeGrafter"/>
</dbReference>
<dbReference type="PROSITE" id="PS50142">
    <property type="entry name" value="RNASE_3_2"/>
    <property type="match status" value="2"/>
</dbReference>
<dbReference type="CDD" id="cd00593">
    <property type="entry name" value="RIBOc"/>
    <property type="match status" value="2"/>
</dbReference>
<dbReference type="PROSITE" id="PS00517">
    <property type="entry name" value="RNASE_3_1"/>
    <property type="match status" value="1"/>
</dbReference>
<evidence type="ECO:0000256" key="10">
    <source>
        <dbReference type="ARBA" id="ARBA00022759"/>
    </source>
</evidence>
<dbReference type="PANTHER" id="PTHR23255">
    <property type="entry name" value="TRANSFORMING GROWTH FACTOR-BETA RECEPTOR TYPE I AND II"/>
    <property type="match status" value="1"/>
</dbReference>
<evidence type="ECO:0000256" key="7">
    <source>
        <dbReference type="ARBA" id="ARBA00022722"/>
    </source>
</evidence>
<evidence type="ECO:0000313" key="24">
    <source>
        <dbReference type="Proteomes" id="UP000030764"/>
    </source>
</evidence>
<dbReference type="InterPro" id="IPR008271">
    <property type="entry name" value="Ser/Thr_kinase_AS"/>
</dbReference>
<dbReference type="Pfam" id="PF00069">
    <property type="entry name" value="Pkinase"/>
    <property type="match status" value="1"/>
</dbReference>
<keyword evidence="12" id="KW-0378">Hydrolase</keyword>
<dbReference type="SUPFAM" id="SSF54768">
    <property type="entry name" value="dsRNA-binding domain-like"/>
    <property type="match status" value="1"/>
</dbReference>
<dbReference type="GO" id="GO:0006364">
    <property type="term" value="P:rRNA processing"/>
    <property type="evidence" value="ECO:0007669"/>
    <property type="project" value="InterPro"/>
</dbReference>
<dbReference type="PROSITE" id="PS50011">
    <property type="entry name" value="PROTEIN_KINASE_DOM"/>
    <property type="match status" value="1"/>
</dbReference>
<dbReference type="InterPro" id="IPR000719">
    <property type="entry name" value="Prot_kinase_dom"/>
</dbReference>
<evidence type="ECO:0000256" key="9">
    <source>
        <dbReference type="ARBA" id="ARBA00022741"/>
    </source>
</evidence>
<dbReference type="Gene3D" id="1.10.1520.10">
    <property type="entry name" value="Ribonuclease III domain"/>
    <property type="match status" value="2"/>
</dbReference>
<dbReference type="SUPFAM" id="SSF56112">
    <property type="entry name" value="Protein kinase-like (PK-like)"/>
    <property type="match status" value="1"/>
</dbReference>
<name>A0A085M2S8_9BILA</name>
<evidence type="ECO:0000256" key="3">
    <source>
        <dbReference type="ARBA" id="ARBA00012401"/>
    </source>
</evidence>
<dbReference type="InterPro" id="IPR036389">
    <property type="entry name" value="RNase_III_sf"/>
</dbReference>
<keyword evidence="9" id="KW-0547">Nucleotide-binding</keyword>
<dbReference type="InterPro" id="IPR044442">
    <property type="entry name" value="RNAse_III_DSRM__animal"/>
</dbReference>
<dbReference type="SUPFAM" id="SSF69065">
    <property type="entry name" value="RNase III domain-like"/>
    <property type="match status" value="2"/>
</dbReference>
<dbReference type="SMART" id="SM00358">
    <property type="entry name" value="DSRM"/>
    <property type="match status" value="1"/>
</dbReference>
<dbReference type="Pfam" id="PF26050">
    <property type="entry name" value="Helical_CED_Drosha"/>
    <property type="match status" value="1"/>
</dbReference>
<dbReference type="PANTHER" id="PTHR23255:SF98">
    <property type="entry name" value="SERINE_THREONINE-PROTEIN KINASE RECEPTOR"/>
    <property type="match status" value="1"/>
</dbReference>
<evidence type="ECO:0000259" key="21">
    <source>
        <dbReference type="PROSITE" id="PS50137"/>
    </source>
</evidence>
<evidence type="ECO:0000256" key="11">
    <source>
        <dbReference type="ARBA" id="ARBA00022777"/>
    </source>
</evidence>
<dbReference type="GO" id="GO:0005524">
    <property type="term" value="F:ATP binding"/>
    <property type="evidence" value="ECO:0007669"/>
    <property type="project" value="UniProtKB-KW"/>
</dbReference>
<evidence type="ECO:0000256" key="14">
    <source>
        <dbReference type="ARBA" id="ARBA00022884"/>
    </source>
</evidence>
<evidence type="ECO:0000256" key="16">
    <source>
        <dbReference type="ARBA" id="ARBA00023136"/>
    </source>
</evidence>
<evidence type="ECO:0000256" key="2">
    <source>
        <dbReference type="ARBA" id="ARBA00009605"/>
    </source>
</evidence>
<evidence type="ECO:0000256" key="6">
    <source>
        <dbReference type="ARBA" id="ARBA00022692"/>
    </source>
</evidence>
<dbReference type="Gene3D" id="3.30.200.20">
    <property type="entry name" value="Phosphorylase Kinase, domain 1"/>
    <property type="match status" value="1"/>
</dbReference>
<evidence type="ECO:0000256" key="19">
    <source>
        <dbReference type="SAM" id="MobiDB-lite"/>
    </source>
</evidence>
<keyword evidence="5" id="KW-0808">Transferase</keyword>
<dbReference type="GO" id="GO:0048179">
    <property type="term" value="C:activin receptor complex"/>
    <property type="evidence" value="ECO:0007669"/>
    <property type="project" value="TreeGrafter"/>
</dbReference>
<keyword evidence="6" id="KW-0812">Transmembrane</keyword>
<dbReference type="Pfam" id="PF00636">
    <property type="entry name" value="Ribonuclease_3"/>
    <property type="match status" value="1"/>
</dbReference>
<evidence type="ECO:0000259" key="22">
    <source>
        <dbReference type="PROSITE" id="PS50142"/>
    </source>
</evidence>
<dbReference type="InterPro" id="IPR011907">
    <property type="entry name" value="RNase_III"/>
</dbReference>
<keyword evidence="11" id="KW-0418">Kinase</keyword>
<keyword evidence="15" id="KW-1133">Transmembrane helix</keyword>
<protein>
    <recommendedName>
        <fullName evidence="3">receptor protein serine/threonine kinase</fullName>
        <ecNumber evidence="3">2.7.11.30</ecNumber>
    </recommendedName>
</protein>
<dbReference type="GO" id="GO:0003723">
    <property type="term" value="F:RNA binding"/>
    <property type="evidence" value="ECO:0007669"/>
    <property type="project" value="UniProtKB-UniRule"/>
</dbReference>
<dbReference type="HAMAP" id="MF_00104">
    <property type="entry name" value="RNase_III"/>
    <property type="match status" value="1"/>
</dbReference>
<feature type="domain" description="RNase III" evidence="22">
    <location>
        <begin position="1267"/>
        <end position="1399"/>
    </location>
</feature>
<feature type="domain" description="DRBM" evidence="21">
    <location>
        <begin position="1426"/>
        <end position="1501"/>
    </location>
</feature>
<keyword evidence="17" id="KW-0675">Receptor</keyword>
<dbReference type="FunFam" id="3.30.200.20:FF:000094">
    <property type="entry name" value="Serine/threonine-protein kinase receptor"/>
    <property type="match status" value="1"/>
</dbReference>
<evidence type="ECO:0000256" key="1">
    <source>
        <dbReference type="ARBA" id="ARBA00004479"/>
    </source>
</evidence>
<dbReference type="Proteomes" id="UP000030764">
    <property type="component" value="Unassembled WGS sequence"/>
</dbReference>
<keyword evidence="4" id="KW-0723">Serine/threonine-protein kinase</keyword>
<evidence type="ECO:0000256" key="12">
    <source>
        <dbReference type="ARBA" id="ARBA00022801"/>
    </source>
</evidence>
<dbReference type="InterPro" id="IPR000999">
    <property type="entry name" value="RNase_III_dom"/>
</dbReference>
<dbReference type="EMBL" id="KL363238">
    <property type="protein sequence ID" value="KFD51524.1"/>
    <property type="molecule type" value="Genomic_DNA"/>
</dbReference>
<dbReference type="EC" id="2.7.11.30" evidence="3"/>
<evidence type="ECO:0000256" key="17">
    <source>
        <dbReference type="ARBA" id="ARBA00023170"/>
    </source>
</evidence>
<dbReference type="InterPro" id="IPR045860">
    <property type="entry name" value="Snake_toxin-like_sf"/>
</dbReference>
<evidence type="ECO:0000256" key="15">
    <source>
        <dbReference type="ARBA" id="ARBA00022989"/>
    </source>
</evidence>
<comment type="subcellular location">
    <subcellularLocation>
        <location evidence="1">Membrane</location>
        <topology evidence="1">Single-pass type I membrane protein</topology>
    </subcellularLocation>
</comment>
<keyword evidence="14 18" id="KW-0694">RNA-binding</keyword>
<feature type="compositionally biased region" description="Low complexity" evidence="19">
    <location>
        <begin position="637"/>
        <end position="658"/>
    </location>
</feature>
<dbReference type="InterPro" id="IPR058938">
    <property type="entry name" value="Helical_CED_Drosha"/>
</dbReference>
<gene>
    <name evidence="23" type="ORF">M513_07574</name>
</gene>
<dbReference type="InterPro" id="IPR000333">
    <property type="entry name" value="TGFB_receptor"/>
</dbReference>
<dbReference type="InterPro" id="IPR014720">
    <property type="entry name" value="dsRBD_dom"/>
</dbReference>
<feature type="region of interest" description="Disordered" evidence="19">
    <location>
        <begin position="637"/>
        <end position="668"/>
    </location>
</feature>
<evidence type="ECO:0000313" key="23">
    <source>
        <dbReference type="EMBL" id="KFD51524.1"/>
    </source>
</evidence>
<keyword evidence="10" id="KW-0255">Endonuclease</keyword>
<dbReference type="InterPro" id="IPR011009">
    <property type="entry name" value="Kinase-like_dom_sf"/>
</dbReference>
<dbReference type="Gene3D" id="3.30.160.20">
    <property type="match status" value="1"/>
</dbReference>
<dbReference type="Pfam" id="PF00035">
    <property type="entry name" value="dsrm"/>
    <property type="match status" value="1"/>
</dbReference>
<sequence length="1612" mass="182289">MRVACISEELFIDRMSDDASAVCSNVRMWKCFQGNISSSFSSLFRTALISLTANMDTTSLHGVDFTCSAYLANQCNKTVAECETEENCSHLGPSQYGCYAVWKYIADEVNVLYKGCWTNQNGCDSGKCVATGPSTDAGVGSTEVYFCCCNQPMCNRHFQLAFDSLPITSTETTPSMTSTNFFNNLPFLEMVSRGHYGSVWRATMGTQTVAVKIFQAQHIDSWVQEQEIYGVAGLKSHPNVLSFVGAEVRGSDPRMEYWIITAFHVNGSLHDYLKKKTVTFNELLRIAVSMLRGLSYLHEEILNNDKSYKPTIVHRDFKSRNVLLKDDLVACVADFGLALVCEHGRTPNETHGQVGTRRYMAPEVLEGATEFSAFAFRQIDVYAAALVLWELLSRCGFKNVEPGEYMLPFEAEVGLRPSLQEIQEIAVIKKRRPILKAVWREDPHAAVVCSAIEEMWDNEPEARISAGCAAERLDALVSVAGDHSAEQSKGELTPLIVRQEKDTFCNVQSFDVKLNGAMSLCEIGLSEFDFRDCEPLPEPPEGRNPQNRSIKDVKHTLRLVKDDKYYLSCNVGSSADKQERIVGATSKLIDLHRAFKEKLLDVYERARKSHASSASVAQSSGLDRAYKHTAKCCLFSDHSSSSSSSGEASDSGSTSGSDSSRRRAIYRKQSHPARLHPDLWFNERGEMNDGPVCRCCWKARQRGVAHYIFAGEKPIEACDPLTNNRNRLYYYKLSVSPDINLTKEYSTTKIMYEGREFTFDGYGILCHSEVPTTIPDRLMIRWNIEYKLSLEKEPFPEYFTAEDCCLFWQYFFVDLMELYDVNLLPSGSCDGCPTFHVIPRFVVKNSDNSIELLPMSAVLEHLLRSYEPVFCPNAFASGAQWNDLVANLKGQLVSNPFKRPSSLRLDQIDRTAVVPDCVDGCYPVIVHFGVRPAVMTYNGNPEYQREYRKFLKFCRLIQLKPSTSSEDKNKMAEWKENLKIMKDKVSATRDVTIELSSKGFYKTGIYSDMVQHGLKLIVMFHHIRFHLSLRVLEQRLQYSFNDRALLELALTHPSYRPNYATNADHIRNTLSNCGLPFLFAYMAIAEYVAAFHGDMFAGIQKLMEVMSQMGCKTAKESEAMNNERLEFLGDAVIEFLTTIHLYYMFSDLEEGGLATFRSTLVQNNHLAVLARKIGLDEFMLYVHGPDLCHEEDLKHAMANAFEALLGALFLDGGIAVTDRVYGCTLFPAEEDEDLHWIWFNPPLHPLQAEEPNGDRHLVDGIEILRNLTEFEDQIGIKFTHIRLLARAFTRKSRSRALTVDAFCRGHNQRMEFLGDTVLQLITSEYLYKYFPTHQEGHLSLLRSCLVSNKTQAVICDDIGIPKFVNPPVPILANNSYDLRTKDKADLVESFLGALFVDKGLEYCKLFCQLCFIPRLKHFILNQKWSDPKTRLQQSCIALRDPSGGEPEIPQYKVVSVEGPTNTRVYKVAVYFRNSRLAVGYGQSIKDAEIDAAETALHTKADMLPKILRRETCKAPKAREASDLDVEKRKKVCSCMLHVHINIIVLYPMYSLPTALLMTSRRSCREVECALIEGTALFVANPRRAVHGFRKVFNMQLIQFQLAIRSLMGLRMG</sequence>
<dbReference type="CDD" id="cd19877">
    <property type="entry name" value="DSRM_RNAse_III_meta_like"/>
    <property type="match status" value="1"/>
</dbReference>
<dbReference type="GO" id="GO:0031054">
    <property type="term" value="P:pre-miRNA processing"/>
    <property type="evidence" value="ECO:0007669"/>
    <property type="project" value="InterPro"/>
</dbReference>
<accession>A0A085M2S8</accession>
<dbReference type="FunFam" id="1.10.1520.10:FF:000002">
    <property type="entry name" value="Drosha ribonuclease III"/>
    <property type="match status" value="1"/>
</dbReference>
<keyword evidence="16" id="KW-0472">Membrane</keyword>